<dbReference type="Pfam" id="PF13439">
    <property type="entry name" value="Glyco_transf_4"/>
    <property type="match status" value="1"/>
</dbReference>
<dbReference type="CDD" id="cd03801">
    <property type="entry name" value="GT4_PimA-like"/>
    <property type="match status" value="1"/>
</dbReference>
<gene>
    <name evidence="4" type="ORF">IFM12276_65130</name>
</gene>
<dbReference type="Proteomes" id="UP001317870">
    <property type="component" value="Chromosome"/>
</dbReference>
<keyword evidence="1" id="KW-0328">Glycosyltransferase</keyword>
<accession>A0ABN6UEV4</accession>
<evidence type="ECO:0000313" key="5">
    <source>
        <dbReference type="Proteomes" id="UP001317870"/>
    </source>
</evidence>
<dbReference type="GO" id="GO:0016740">
    <property type="term" value="F:transferase activity"/>
    <property type="evidence" value="ECO:0007669"/>
    <property type="project" value="UniProtKB-KW"/>
</dbReference>
<proteinExistence type="predicted"/>
<dbReference type="EMBL" id="AP026978">
    <property type="protein sequence ID" value="BDU03485.1"/>
    <property type="molecule type" value="Genomic_DNA"/>
</dbReference>
<evidence type="ECO:0000256" key="1">
    <source>
        <dbReference type="ARBA" id="ARBA00022676"/>
    </source>
</evidence>
<dbReference type="SUPFAM" id="SSF53756">
    <property type="entry name" value="UDP-Glycosyltransferase/glycogen phosphorylase"/>
    <property type="match status" value="1"/>
</dbReference>
<dbReference type="Gene3D" id="3.40.50.2000">
    <property type="entry name" value="Glycogen Phosphorylase B"/>
    <property type="match status" value="2"/>
</dbReference>
<dbReference type="InterPro" id="IPR028098">
    <property type="entry name" value="Glyco_trans_4-like_N"/>
</dbReference>
<reference evidence="4 5" key="1">
    <citation type="submission" date="2022-11" db="EMBL/GenBank/DDBJ databases">
        <title>Genome Sequencing of Nocardia sp. ON39_IFM12276 and assembly.</title>
        <authorList>
            <person name="Shimojima M."/>
            <person name="Toyokawa M."/>
            <person name="Uesaka K."/>
        </authorList>
    </citation>
    <scope>NUCLEOTIDE SEQUENCE [LARGE SCALE GENOMIC DNA]</scope>
    <source>
        <strain evidence="4 5">IFM 12276</strain>
    </source>
</reference>
<evidence type="ECO:0000313" key="4">
    <source>
        <dbReference type="EMBL" id="BDU03485.1"/>
    </source>
</evidence>
<organism evidence="4 5">
    <name type="scientific">Nocardia sputorum</name>
    <dbReference type="NCBI Taxonomy" id="2984338"/>
    <lineage>
        <taxon>Bacteria</taxon>
        <taxon>Bacillati</taxon>
        <taxon>Actinomycetota</taxon>
        <taxon>Actinomycetes</taxon>
        <taxon>Mycobacteriales</taxon>
        <taxon>Nocardiaceae</taxon>
        <taxon>Nocardia</taxon>
    </lineage>
</organism>
<keyword evidence="2 4" id="KW-0808">Transferase</keyword>
<dbReference type="PANTHER" id="PTHR12526:SF510">
    <property type="entry name" value="D-INOSITOL 3-PHOSPHATE GLYCOSYLTRANSFERASE"/>
    <property type="match status" value="1"/>
</dbReference>
<dbReference type="Pfam" id="PF13692">
    <property type="entry name" value="Glyco_trans_1_4"/>
    <property type="match status" value="1"/>
</dbReference>
<name>A0ABN6UEV4_9NOCA</name>
<sequence>MISASGAVRVHMTGSEWFGAAPGGLGRYFTDLHGALLDVPGISLSAAAFGPPDRTVAGTRSWGPVGGSTLRRARTAFCARDALDPGTVVDRHFCLYGPVARDRRGRGLPLVVHFHGPWAAESRMHGQHPAAAFAKYLIERLRYVCADRFVVLSDHFRTVLCEDYRIASDRVEVIAPGVDLTRFRAAPFPASPPVVLCVRRLERRMGIDVLLRAWPGVLAEHPEARLVIVGTGSAEADLRRGAIEGGLDGSVEFTGRIPDQELAARYTSAALTVVPTVALEGFGLIALESLAAGRAPVVTRCGGLPDAVRGLDPSLIVPPGDPAALADRISAAISGCRPTPEQCRAHAETFSWHAAAQRHAALYRELG</sequence>
<protein>
    <submittedName>
        <fullName evidence="4">Glycosyl transferase</fullName>
    </submittedName>
</protein>
<feature type="domain" description="Glycosyltransferase subfamily 4-like N-terminal" evidence="3">
    <location>
        <begin position="23"/>
        <end position="182"/>
    </location>
</feature>
<evidence type="ECO:0000256" key="2">
    <source>
        <dbReference type="ARBA" id="ARBA00022679"/>
    </source>
</evidence>
<keyword evidence="5" id="KW-1185">Reference proteome</keyword>
<dbReference type="PANTHER" id="PTHR12526">
    <property type="entry name" value="GLYCOSYLTRANSFERASE"/>
    <property type="match status" value="1"/>
</dbReference>
<evidence type="ECO:0000259" key="3">
    <source>
        <dbReference type="Pfam" id="PF13439"/>
    </source>
</evidence>